<evidence type="ECO:0000256" key="2">
    <source>
        <dbReference type="ARBA" id="ARBA00004496"/>
    </source>
</evidence>
<evidence type="ECO:0000313" key="11">
    <source>
        <dbReference type="EMBL" id="KAK5576643.1"/>
    </source>
</evidence>
<dbReference type="PANTHER" id="PTHR10131:SF65">
    <property type="entry name" value="RING FINGER PROTEIN DG17-RELATED"/>
    <property type="match status" value="1"/>
</dbReference>
<dbReference type="AlphaFoldDB" id="A0AAN7TW08"/>
<reference evidence="11 12" key="1">
    <citation type="submission" date="2023-11" db="EMBL/GenBank/DDBJ databases">
        <title>Dfirmibasis_genome.</title>
        <authorList>
            <person name="Edelbroek B."/>
            <person name="Kjellin J."/>
            <person name="Jerlstrom-Hultqvist J."/>
            <person name="Soderbom F."/>
        </authorList>
    </citation>
    <scope>NUCLEOTIDE SEQUENCE [LARGE SCALE GENOMIC DNA]</scope>
    <source>
        <strain evidence="11 12">TNS-C-14</strain>
    </source>
</reference>
<feature type="zinc finger region" description="TRAF-type" evidence="8">
    <location>
        <begin position="185"/>
        <end position="240"/>
    </location>
</feature>
<dbReference type="Proteomes" id="UP001344447">
    <property type="component" value="Unassembled WGS sequence"/>
</dbReference>
<keyword evidence="5" id="KW-0677">Repeat</keyword>
<accession>A0AAN7TW08</accession>
<evidence type="ECO:0000259" key="9">
    <source>
        <dbReference type="PROSITE" id="PS50144"/>
    </source>
</evidence>
<keyword evidence="6 8" id="KW-0863">Zinc-finger</keyword>
<dbReference type="InterPro" id="IPR002083">
    <property type="entry name" value="MATH/TRAF_dom"/>
</dbReference>
<dbReference type="SUPFAM" id="SSF49599">
    <property type="entry name" value="TRAF domain-like"/>
    <property type="match status" value="4"/>
</dbReference>
<dbReference type="EMBL" id="JAVFKY010000005">
    <property type="protein sequence ID" value="KAK5576643.1"/>
    <property type="molecule type" value="Genomic_DNA"/>
</dbReference>
<dbReference type="PROSITE" id="PS50145">
    <property type="entry name" value="ZF_TRAF"/>
    <property type="match status" value="1"/>
</dbReference>
<evidence type="ECO:0000256" key="5">
    <source>
        <dbReference type="ARBA" id="ARBA00022737"/>
    </source>
</evidence>
<feature type="domain" description="TRAF-type" evidence="10">
    <location>
        <begin position="185"/>
        <end position="240"/>
    </location>
</feature>
<evidence type="ECO:0000256" key="4">
    <source>
        <dbReference type="ARBA" id="ARBA00022723"/>
    </source>
</evidence>
<evidence type="ECO:0000313" key="12">
    <source>
        <dbReference type="Proteomes" id="UP001344447"/>
    </source>
</evidence>
<evidence type="ECO:0000256" key="8">
    <source>
        <dbReference type="PROSITE-ProRule" id="PRU00207"/>
    </source>
</evidence>
<dbReference type="InterPro" id="IPR001293">
    <property type="entry name" value="Znf_TRAF"/>
</dbReference>
<keyword evidence="7 8" id="KW-0862">Zinc</keyword>
<feature type="domain" description="MATH" evidence="9">
    <location>
        <begin position="308"/>
        <end position="433"/>
    </location>
</feature>
<dbReference type="InterPro" id="IPR013083">
    <property type="entry name" value="Znf_RING/FYVE/PHD"/>
</dbReference>
<evidence type="ECO:0000259" key="10">
    <source>
        <dbReference type="PROSITE" id="PS50145"/>
    </source>
</evidence>
<comment type="caution">
    <text evidence="11">The sequence shown here is derived from an EMBL/GenBank/DDBJ whole genome shotgun (WGS) entry which is preliminary data.</text>
</comment>
<proteinExistence type="predicted"/>
<evidence type="ECO:0008006" key="13">
    <source>
        <dbReference type="Google" id="ProtNLM"/>
    </source>
</evidence>
<evidence type="ECO:0000256" key="3">
    <source>
        <dbReference type="ARBA" id="ARBA00022490"/>
    </source>
</evidence>
<gene>
    <name evidence="11" type="ORF">RB653_007787</name>
</gene>
<comment type="function">
    <text evidence="1">Probable adapter protein and signal transducer that links members of the tumor necrosis factor receptor family to different signaling pathways by association with the receptor cytoplasmic domain and kinases.</text>
</comment>
<dbReference type="Gene3D" id="3.30.40.10">
    <property type="entry name" value="Zinc/RING finger domain, C3HC4 (zinc finger)"/>
    <property type="match status" value="3"/>
</dbReference>
<comment type="subcellular location">
    <subcellularLocation>
        <location evidence="2">Cytoplasm</location>
    </subcellularLocation>
</comment>
<dbReference type="GO" id="GO:0008270">
    <property type="term" value="F:zinc ion binding"/>
    <property type="evidence" value="ECO:0007669"/>
    <property type="project" value="UniProtKB-KW"/>
</dbReference>
<keyword evidence="4 8" id="KW-0479">Metal-binding</keyword>
<protein>
    <recommendedName>
        <fullName evidence="13">TNF receptor-associated factor family protein</fullName>
    </recommendedName>
</protein>
<dbReference type="GO" id="GO:0005737">
    <property type="term" value="C:cytoplasm"/>
    <property type="evidence" value="ECO:0007669"/>
    <property type="project" value="UniProtKB-SubCell"/>
</dbReference>
<dbReference type="Pfam" id="PF02176">
    <property type="entry name" value="zf-TRAF"/>
    <property type="match status" value="1"/>
</dbReference>
<evidence type="ECO:0000256" key="6">
    <source>
        <dbReference type="ARBA" id="ARBA00022771"/>
    </source>
</evidence>
<keyword evidence="12" id="KW-1185">Reference proteome</keyword>
<organism evidence="11 12">
    <name type="scientific">Dictyostelium firmibasis</name>
    <dbReference type="NCBI Taxonomy" id="79012"/>
    <lineage>
        <taxon>Eukaryota</taxon>
        <taxon>Amoebozoa</taxon>
        <taxon>Evosea</taxon>
        <taxon>Eumycetozoa</taxon>
        <taxon>Dictyostelia</taxon>
        <taxon>Dictyosteliales</taxon>
        <taxon>Dictyosteliaceae</taxon>
        <taxon>Dictyostelium</taxon>
    </lineage>
</organism>
<evidence type="ECO:0000256" key="1">
    <source>
        <dbReference type="ARBA" id="ARBA00003051"/>
    </source>
</evidence>
<dbReference type="Gene3D" id="2.60.210.10">
    <property type="entry name" value="Apoptosis, Tumor Necrosis Factor Receptor Associated Protein 2, Chain A"/>
    <property type="match status" value="1"/>
</dbReference>
<sequence length="445" mass="52255">MEFENNYSINDIIIDDSLVDYTCCICCNLISHNQPFLQCKYGHLACKDCWVESLKIKKECIICRCKINSINDLSINRFLESEFNKKIVKCPNNKKSTFVINKNLEKEDYSVEDSGNSCNEIIKICELESHLRVCKFKLIKCLNLGCNKIFRLNQNEQHQKYCNFSLIQCNYCGKNNIIKNEIQNHYSIECKKFLIQCNKCLKTIERGEKEFHKNQICPNEIIPCKFKYGGCKFEFKRSELLIHLESINHSKFIHNIIESQENKINHQSLQIQDLNKINLDLIKKYKESDLKFKDIQNQLFEIENVQSKYSNRWVITEYKKKLLRNNSELKISSPNIEITNSIYSFYISIYPNGKGLQNKGYFSIYLNRINNLENPITVSYSFTLLNKLDKNKNLILSSNSLGWGHKRVLQSKEINIQNGWIDDNECLTIDFSIKIIKSKISPLRT</sequence>
<dbReference type="InterPro" id="IPR008974">
    <property type="entry name" value="TRAF-like"/>
</dbReference>
<evidence type="ECO:0000256" key="7">
    <source>
        <dbReference type="ARBA" id="ARBA00022833"/>
    </source>
</evidence>
<dbReference type="PANTHER" id="PTHR10131">
    <property type="entry name" value="TNF RECEPTOR ASSOCIATED FACTOR"/>
    <property type="match status" value="1"/>
</dbReference>
<keyword evidence="3" id="KW-0963">Cytoplasm</keyword>
<dbReference type="Pfam" id="PF22486">
    <property type="entry name" value="MATH_2"/>
    <property type="match status" value="1"/>
</dbReference>
<dbReference type="PROSITE" id="PS50144">
    <property type="entry name" value="MATH"/>
    <property type="match status" value="1"/>
</dbReference>
<name>A0AAN7TW08_9MYCE</name>